<dbReference type="PROSITE" id="PS50943">
    <property type="entry name" value="HTH_CROC1"/>
    <property type="match status" value="1"/>
</dbReference>
<dbReference type="AlphaFoldDB" id="A0A4R3UIC7"/>
<evidence type="ECO:0000313" key="2">
    <source>
        <dbReference type="EMBL" id="TCU88413.1"/>
    </source>
</evidence>
<proteinExistence type="predicted"/>
<dbReference type="CDD" id="cd00093">
    <property type="entry name" value="HTH_XRE"/>
    <property type="match status" value="1"/>
</dbReference>
<keyword evidence="3" id="KW-1185">Reference proteome</keyword>
<dbReference type="EMBL" id="SMBU01000039">
    <property type="protein sequence ID" value="TCU88413.1"/>
    <property type="molecule type" value="Genomic_DNA"/>
</dbReference>
<dbReference type="SUPFAM" id="SSF47413">
    <property type="entry name" value="lambda repressor-like DNA-binding domains"/>
    <property type="match status" value="1"/>
</dbReference>
<comment type="caution">
    <text evidence="2">The sequence shown here is derived from an EMBL/GenBank/DDBJ whole genome shotgun (WGS) entry which is preliminary data.</text>
</comment>
<evidence type="ECO:0000313" key="3">
    <source>
        <dbReference type="Proteomes" id="UP000295110"/>
    </source>
</evidence>
<dbReference type="RefSeq" id="WP_132575987.1">
    <property type="nucleotide sequence ID" value="NZ_CBCSGL010000045.1"/>
</dbReference>
<accession>A0A4R3UIC7</accession>
<dbReference type="Gene3D" id="1.10.260.40">
    <property type="entry name" value="lambda repressor-like DNA-binding domains"/>
    <property type="match status" value="1"/>
</dbReference>
<dbReference type="InterPro" id="IPR010982">
    <property type="entry name" value="Lambda_DNA-bd_dom_sf"/>
</dbReference>
<protein>
    <submittedName>
        <fullName evidence="2">Helix-turn-helix protein</fullName>
    </submittedName>
</protein>
<organism evidence="2 3">
    <name type="scientific">Roseateles saccharophilus</name>
    <name type="common">Pseudomonas saccharophila</name>
    <dbReference type="NCBI Taxonomy" id="304"/>
    <lineage>
        <taxon>Bacteria</taxon>
        <taxon>Pseudomonadati</taxon>
        <taxon>Pseudomonadota</taxon>
        <taxon>Betaproteobacteria</taxon>
        <taxon>Burkholderiales</taxon>
        <taxon>Sphaerotilaceae</taxon>
        <taxon>Roseateles</taxon>
    </lineage>
</organism>
<sequence length="113" mass="12692">MKRNEQPLMSPERLLEARQLGEKLARLRMARRIRQADAATRAGISRSTAVLLEKGDLSRTLAQILRYLDAIAPGVSLLSLLKEDDPSLLALAAREATQRVRELSKAELQRLDF</sequence>
<reference evidence="2 3" key="1">
    <citation type="submission" date="2019-03" db="EMBL/GenBank/DDBJ databases">
        <title>Genomic Encyclopedia of Type Strains, Phase IV (KMG-IV): sequencing the most valuable type-strain genomes for metagenomic binning, comparative biology and taxonomic classification.</title>
        <authorList>
            <person name="Goeker M."/>
        </authorList>
    </citation>
    <scope>NUCLEOTIDE SEQUENCE [LARGE SCALE GENOMIC DNA]</scope>
    <source>
        <strain evidence="2 3">DSM 654</strain>
    </source>
</reference>
<feature type="domain" description="HTH cro/C1-type" evidence="1">
    <location>
        <begin position="24"/>
        <end position="80"/>
    </location>
</feature>
<dbReference type="GO" id="GO:0003677">
    <property type="term" value="F:DNA binding"/>
    <property type="evidence" value="ECO:0007669"/>
    <property type="project" value="InterPro"/>
</dbReference>
<dbReference type="InterPro" id="IPR001387">
    <property type="entry name" value="Cro/C1-type_HTH"/>
</dbReference>
<gene>
    <name evidence="2" type="ORF">EV671_103939</name>
</gene>
<dbReference type="Pfam" id="PF13560">
    <property type="entry name" value="HTH_31"/>
    <property type="match status" value="1"/>
</dbReference>
<dbReference type="OrthoDB" id="9182103at2"/>
<dbReference type="Proteomes" id="UP000295110">
    <property type="component" value="Unassembled WGS sequence"/>
</dbReference>
<evidence type="ECO:0000259" key="1">
    <source>
        <dbReference type="PROSITE" id="PS50943"/>
    </source>
</evidence>
<name>A0A4R3UIC7_ROSSA</name>